<dbReference type="AlphaFoldDB" id="A0A9W8IDR9"/>
<dbReference type="OrthoDB" id="2162994at2759"/>
<organism evidence="2 3">
    <name type="scientific">Coemansia brasiliensis</name>
    <dbReference type="NCBI Taxonomy" id="2650707"/>
    <lineage>
        <taxon>Eukaryota</taxon>
        <taxon>Fungi</taxon>
        <taxon>Fungi incertae sedis</taxon>
        <taxon>Zoopagomycota</taxon>
        <taxon>Kickxellomycotina</taxon>
        <taxon>Kickxellomycetes</taxon>
        <taxon>Kickxellales</taxon>
        <taxon>Kickxellaceae</taxon>
        <taxon>Coemansia</taxon>
    </lineage>
</organism>
<dbReference type="EMBL" id="JANBUW010000242">
    <property type="protein sequence ID" value="KAJ2847917.1"/>
    <property type="molecule type" value="Genomic_DNA"/>
</dbReference>
<reference evidence="2" key="1">
    <citation type="submission" date="2022-07" db="EMBL/GenBank/DDBJ databases">
        <title>Phylogenomic reconstructions and comparative analyses of Kickxellomycotina fungi.</title>
        <authorList>
            <person name="Reynolds N.K."/>
            <person name="Stajich J.E."/>
            <person name="Barry K."/>
            <person name="Grigoriev I.V."/>
            <person name="Crous P."/>
            <person name="Smith M.E."/>
        </authorList>
    </citation>
    <scope>NUCLEOTIDE SEQUENCE</scope>
    <source>
        <strain evidence="2">NRRL 1566</strain>
    </source>
</reference>
<name>A0A9W8IDR9_9FUNG</name>
<proteinExistence type="predicted"/>
<keyword evidence="3" id="KW-1185">Reference proteome</keyword>
<gene>
    <name evidence="2" type="ORF">IWW36_003605</name>
</gene>
<protein>
    <submittedName>
        <fullName evidence="2">Uncharacterized protein</fullName>
    </submittedName>
</protein>
<feature type="region of interest" description="Disordered" evidence="1">
    <location>
        <begin position="110"/>
        <end position="134"/>
    </location>
</feature>
<evidence type="ECO:0000313" key="2">
    <source>
        <dbReference type="EMBL" id="KAJ2847917.1"/>
    </source>
</evidence>
<sequence>LSEEFAKYAGSTEVRLCREYRQSLCQPQPTVKYWYAFFPQFQQTLKASLPPFATPSLKSPAYSPAAPISFNHKAVKTPMQPRLALYHGTGGKSGGYKALVAAARYNALSETASDSSDSESDQQQHKPSKRARIK</sequence>
<evidence type="ECO:0000256" key="1">
    <source>
        <dbReference type="SAM" id="MobiDB-lite"/>
    </source>
</evidence>
<evidence type="ECO:0000313" key="3">
    <source>
        <dbReference type="Proteomes" id="UP001139887"/>
    </source>
</evidence>
<accession>A0A9W8IDR9</accession>
<dbReference type="Proteomes" id="UP001139887">
    <property type="component" value="Unassembled WGS sequence"/>
</dbReference>
<comment type="caution">
    <text evidence="2">The sequence shown here is derived from an EMBL/GenBank/DDBJ whole genome shotgun (WGS) entry which is preliminary data.</text>
</comment>
<feature type="non-terminal residue" evidence="2">
    <location>
        <position position="1"/>
    </location>
</feature>